<comment type="function">
    <text evidence="2">Ferredoxins are iron-sulfur proteins that transfer electrons in a wide variety of metabolic reactions.</text>
</comment>
<dbReference type="PANTHER" id="PTHR24960:SF79">
    <property type="entry name" value="PHOTOSYSTEM I IRON-SULFUR CENTER"/>
    <property type="match status" value="1"/>
</dbReference>
<accession>A0A285PT97</accession>
<dbReference type="KEGG" id="ehl:EHLA_1697"/>
<dbReference type="Gene3D" id="3.30.70.20">
    <property type="match status" value="1"/>
</dbReference>
<gene>
    <name evidence="9" type="ORF">EHLA_1697</name>
</gene>
<evidence type="ECO:0000256" key="4">
    <source>
        <dbReference type="ARBA" id="ARBA00022485"/>
    </source>
</evidence>
<keyword evidence="5" id="KW-0479">Metal-binding</keyword>
<dbReference type="GO" id="GO:0051539">
    <property type="term" value="F:4 iron, 4 sulfur cluster binding"/>
    <property type="evidence" value="ECO:0007669"/>
    <property type="project" value="UniProtKB-KW"/>
</dbReference>
<evidence type="ECO:0000256" key="2">
    <source>
        <dbReference type="ARBA" id="ARBA00003532"/>
    </source>
</evidence>
<evidence type="ECO:0000256" key="6">
    <source>
        <dbReference type="ARBA" id="ARBA00023004"/>
    </source>
</evidence>
<keyword evidence="4" id="KW-0004">4Fe-4S</keyword>
<comment type="cofactor">
    <cofactor evidence="1">
        <name>[4Fe-4S] cluster</name>
        <dbReference type="ChEBI" id="CHEBI:49883"/>
    </cofactor>
</comment>
<evidence type="ECO:0000256" key="3">
    <source>
        <dbReference type="ARBA" id="ARBA00013529"/>
    </source>
</evidence>
<dbReference type="InterPro" id="IPR017900">
    <property type="entry name" value="4Fe4S_Fe_S_CS"/>
</dbReference>
<organism evidence="9 10">
    <name type="scientific">Anaerobutyricum hallii</name>
    <dbReference type="NCBI Taxonomy" id="39488"/>
    <lineage>
        <taxon>Bacteria</taxon>
        <taxon>Bacillati</taxon>
        <taxon>Bacillota</taxon>
        <taxon>Clostridia</taxon>
        <taxon>Lachnospirales</taxon>
        <taxon>Lachnospiraceae</taxon>
        <taxon>Anaerobutyricum</taxon>
    </lineage>
</organism>
<keyword evidence="6" id="KW-0408">Iron</keyword>
<protein>
    <recommendedName>
        <fullName evidence="3">Ferredoxin</fullName>
    </recommendedName>
</protein>
<dbReference type="Proteomes" id="UP000217549">
    <property type="component" value="Chromosome I"/>
</dbReference>
<dbReference type="AlphaFoldDB" id="A0A285PT97"/>
<sequence length="263" mass="29672">MQLLKVYYAYFSPGNTTEKVLSRIASSFENYPVESINLTSYDERQQEYHFKENELLIIGVPAYGGRVPVPVVDALSRFSGLNTPVVLVATYGNRDIDDTLMELKKNVTDKGFIPVGAASFVCQHTFLKECAEGRPDEEDLKMAKEFGDKLKERLRLLVTYDTSNLEVPGSFPYTKPPMGEFPFKVETNDYCIYCMLCADVCPVKAISDSNPKDIDNSKCLRCGSCLRICPTQAKSFTEEPFKALQQKLAPLCGIRKENWYTIC</sequence>
<feature type="domain" description="4Fe-4S ferredoxin-type" evidence="8">
    <location>
        <begin position="210"/>
        <end position="239"/>
    </location>
</feature>
<evidence type="ECO:0000313" key="9">
    <source>
        <dbReference type="EMBL" id="SOB72406.1"/>
    </source>
</evidence>
<feature type="domain" description="4Fe-4S ferredoxin-type" evidence="8">
    <location>
        <begin position="181"/>
        <end position="207"/>
    </location>
</feature>
<keyword evidence="7" id="KW-0411">Iron-sulfur</keyword>
<name>A0A285PT97_9FIRM</name>
<dbReference type="InterPro" id="IPR050157">
    <property type="entry name" value="PSI_iron-sulfur_center"/>
</dbReference>
<evidence type="ECO:0000256" key="7">
    <source>
        <dbReference type="ARBA" id="ARBA00023014"/>
    </source>
</evidence>
<keyword evidence="10" id="KW-1185">Reference proteome</keyword>
<dbReference type="GO" id="GO:0046872">
    <property type="term" value="F:metal ion binding"/>
    <property type="evidence" value="ECO:0007669"/>
    <property type="project" value="UniProtKB-KW"/>
</dbReference>
<dbReference type="EMBL" id="LT907978">
    <property type="protein sequence ID" value="SOB72406.1"/>
    <property type="molecule type" value="Genomic_DNA"/>
</dbReference>
<dbReference type="InterPro" id="IPR017896">
    <property type="entry name" value="4Fe4S_Fe-S-bd"/>
</dbReference>
<evidence type="ECO:0000256" key="5">
    <source>
        <dbReference type="ARBA" id="ARBA00022723"/>
    </source>
</evidence>
<reference evidence="10" key="1">
    <citation type="submission" date="2017-09" db="EMBL/GenBank/DDBJ databases">
        <authorList>
            <person name="Shetty A S."/>
        </authorList>
    </citation>
    <scope>NUCLEOTIDE SEQUENCE [LARGE SCALE GENOMIC DNA]</scope>
</reference>
<evidence type="ECO:0000259" key="8">
    <source>
        <dbReference type="PROSITE" id="PS51379"/>
    </source>
</evidence>
<dbReference type="PROSITE" id="PS51379">
    <property type="entry name" value="4FE4S_FER_2"/>
    <property type="match status" value="2"/>
</dbReference>
<dbReference type="PROSITE" id="PS00198">
    <property type="entry name" value="4FE4S_FER_1"/>
    <property type="match status" value="1"/>
</dbReference>
<dbReference type="Pfam" id="PF13237">
    <property type="entry name" value="Fer4_10"/>
    <property type="match status" value="1"/>
</dbReference>
<dbReference type="SUPFAM" id="SSF52218">
    <property type="entry name" value="Flavoproteins"/>
    <property type="match status" value="1"/>
</dbReference>
<dbReference type="SUPFAM" id="SSF54862">
    <property type="entry name" value="4Fe-4S ferredoxins"/>
    <property type="match status" value="1"/>
</dbReference>
<dbReference type="STRING" id="39488.ERS852450_00014"/>
<evidence type="ECO:0000256" key="1">
    <source>
        <dbReference type="ARBA" id="ARBA00001966"/>
    </source>
</evidence>
<dbReference type="Gene3D" id="3.40.50.360">
    <property type="match status" value="1"/>
</dbReference>
<dbReference type="InterPro" id="IPR029039">
    <property type="entry name" value="Flavoprotein-like_sf"/>
</dbReference>
<evidence type="ECO:0000313" key="10">
    <source>
        <dbReference type="Proteomes" id="UP000217549"/>
    </source>
</evidence>
<proteinExistence type="predicted"/>
<dbReference type="PANTHER" id="PTHR24960">
    <property type="entry name" value="PHOTOSYSTEM I IRON-SULFUR CENTER-RELATED"/>
    <property type="match status" value="1"/>
</dbReference>